<evidence type="ECO:0000313" key="7">
    <source>
        <dbReference type="Proteomes" id="UP000740926"/>
    </source>
</evidence>
<dbReference type="InterPro" id="IPR058163">
    <property type="entry name" value="LysR-type_TF_proteobact-type"/>
</dbReference>
<comment type="similarity">
    <text evidence="1">Belongs to the LysR transcriptional regulatory family.</text>
</comment>
<gene>
    <name evidence="6" type="ORF">G6F50_017644</name>
</gene>
<evidence type="ECO:0000256" key="3">
    <source>
        <dbReference type="ARBA" id="ARBA00023125"/>
    </source>
</evidence>
<proteinExistence type="inferred from homology"/>
<dbReference type="InterPro" id="IPR005119">
    <property type="entry name" value="LysR_subst-bd"/>
</dbReference>
<keyword evidence="4" id="KW-0804">Transcription</keyword>
<keyword evidence="3" id="KW-0238">DNA-binding</keyword>
<keyword evidence="2" id="KW-0805">Transcription regulation</keyword>
<dbReference type="InterPro" id="IPR036390">
    <property type="entry name" value="WH_DNA-bd_sf"/>
</dbReference>
<dbReference type="Pfam" id="PF03466">
    <property type="entry name" value="LysR_substrate"/>
    <property type="match status" value="1"/>
</dbReference>
<evidence type="ECO:0000256" key="2">
    <source>
        <dbReference type="ARBA" id="ARBA00023015"/>
    </source>
</evidence>
<organism evidence="6 7">
    <name type="scientific">Rhizopus delemar</name>
    <dbReference type="NCBI Taxonomy" id="936053"/>
    <lineage>
        <taxon>Eukaryota</taxon>
        <taxon>Fungi</taxon>
        <taxon>Fungi incertae sedis</taxon>
        <taxon>Mucoromycota</taxon>
        <taxon>Mucoromycotina</taxon>
        <taxon>Mucoromycetes</taxon>
        <taxon>Mucorales</taxon>
        <taxon>Mucorineae</taxon>
        <taxon>Rhizopodaceae</taxon>
        <taxon>Rhizopus</taxon>
    </lineage>
</organism>
<comment type="caution">
    <text evidence="6">The sequence shown here is derived from an EMBL/GenBank/DDBJ whole genome shotgun (WGS) entry which is preliminary data.</text>
</comment>
<dbReference type="GO" id="GO:0043565">
    <property type="term" value="F:sequence-specific DNA binding"/>
    <property type="evidence" value="ECO:0007669"/>
    <property type="project" value="TreeGrafter"/>
</dbReference>
<keyword evidence="7" id="KW-1185">Reference proteome</keyword>
<evidence type="ECO:0000259" key="5">
    <source>
        <dbReference type="PROSITE" id="PS50931"/>
    </source>
</evidence>
<dbReference type="PANTHER" id="PTHR30537">
    <property type="entry name" value="HTH-TYPE TRANSCRIPTIONAL REGULATOR"/>
    <property type="match status" value="1"/>
</dbReference>
<dbReference type="AlphaFoldDB" id="A0A9P6XQ25"/>
<evidence type="ECO:0000256" key="4">
    <source>
        <dbReference type="ARBA" id="ARBA00023163"/>
    </source>
</evidence>
<accession>A0A9P6XQ25</accession>
<dbReference type="SUPFAM" id="SSF46785">
    <property type="entry name" value="Winged helix' DNA-binding domain"/>
    <property type="match status" value="1"/>
</dbReference>
<reference evidence="6 7" key="1">
    <citation type="journal article" date="2020" name="Microb. Genom.">
        <title>Genetic diversity of clinical and environmental Mucorales isolates obtained from an investigation of mucormycosis cases among solid organ transplant recipients.</title>
        <authorList>
            <person name="Nguyen M.H."/>
            <person name="Kaul D."/>
            <person name="Muto C."/>
            <person name="Cheng S.J."/>
            <person name="Richter R.A."/>
            <person name="Bruno V.M."/>
            <person name="Liu G."/>
            <person name="Beyhan S."/>
            <person name="Sundermann A.J."/>
            <person name="Mounaud S."/>
            <person name="Pasculle A.W."/>
            <person name="Nierman W.C."/>
            <person name="Driscoll E."/>
            <person name="Cumbie R."/>
            <person name="Clancy C.J."/>
            <person name="Dupont C.L."/>
        </authorList>
    </citation>
    <scope>NUCLEOTIDE SEQUENCE [LARGE SCALE GENOMIC DNA]</scope>
    <source>
        <strain evidence="6 7">GL24</strain>
    </source>
</reference>
<feature type="domain" description="HTH lysR-type" evidence="5">
    <location>
        <begin position="1"/>
        <end position="59"/>
    </location>
</feature>
<dbReference type="SUPFAM" id="SSF53850">
    <property type="entry name" value="Periplasmic binding protein-like II"/>
    <property type="match status" value="1"/>
</dbReference>
<dbReference type="Pfam" id="PF00126">
    <property type="entry name" value="HTH_1"/>
    <property type="match status" value="1"/>
</dbReference>
<dbReference type="Proteomes" id="UP000740926">
    <property type="component" value="Unassembled WGS sequence"/>
</dbReference>
<dbReference type="PROSITE" id="PS50931">
    <property type="entry name" value="HTH_LYSR"/>
    <property type="match status" value="1"/>
</dbReference>
<evidence type="ECO:0000313" key="6">
    <source>
        <dbReference type="EMBL" id="KAG1529958.1"/>
    </source>
</evidence>
<dbReference type="Gene3D" id="3.40.190.10">
    <property type="entry name" value="Periplasmic binding protein-like II"/>
    <property type="match status" value="1"/>
</dbReference>
<sequence>MDTLEAMRVFVAVVERNGFSAAAQALDLSTAGVTRQVAALEKRLSTRLLHRTTRRVSPTSAGAAYYAQCVRLLGELDALEASIGAQALEPSGTLRINAPVSWGIARLGPLLASYRERFPLVELELGRSDLLVDLVEEG</sequence>
<protein>
    <recommendedName>
        <fullName evidence="5">HTH lysR-type domain-containing protein</fullName>
    </recommendedName>
</protein>
<dbReference type="GO" id="GO:0006351">
    <property type="term" value="P:DNA-templated transcription"/>
    <property type="evidence" value="ECO:0007669"/>
    <property type="project" value="TreeGrafter"/>
</dbReference>
<dbReference type="EMBL" id="JAANIU010013553">
    <property type="protein sequence ID" value="KAG1529958.1"/>
    <property type="molecule type" value="Genomic_DNA"/>
</dbReference>
<dbReference type="PANTHER" id="PTHR30537:SF35">
    <property type="entry name" value="TRANSCRIPTIONAL REGULATORY PROTEIN"/>
    <property type="match status" value="1"/>
</dbReference>
<evidence type="ECO:0000256" key="1">
    <source>
        <dbReference type="ARBA" id="ARBA00009437"/>
    </source>
</evidence>
<dbReference type="FunFam" id="1.10.10.10:FF:000001">
    <property type="entry name" value="LysR family transcriptional regulator"/>
    <property type="match status" value="1"/>
</dbReference>
<dbReference type="GO" id="GO:0003700">
    <property type="term" value="F:DNA-binding transcription factor activity"/>
    <property type="evidence" value="ECO:0007669"/>
    <property type="project" value="InterPro"/>
</dbReference>
<dbReference type="InterPro" id="IPR036388">
    <property type="entry name" value="WH-like_DNA-bd_sf"/>
</dbReference>
<dbReference type="Gene3D" id="1.10.10.10">
    <property type="entry name" value="Winged helix-like DNA-binding domain superfamily/Winged helix DNA-binding domain"/>
    <property type="match status" value="1"/>
</dbReference>
<dbReference type="InterPro" id="IPR000847">
    <property type="entry name" value="LysR_HTH_N"/>
</dbReference>
<name>A0A9P6XQ25_9FUNG</name>